<evidence type="ECO:0000313" key="3">
    <source>
        <dbReference type="EMBL" id="CNU93448.1"/>
    </source>
</evidence>
<protein>
    <submittedName>
        <fullName evidence="3">Uncharacterized protein</fullName>
    </submittedName>
</protein>
<name>A0A655DZD4_SALET</name>
<organism evidence="3 6">
    <name type="scientific">Salmonella enterica subsp. enterica serovar Bovismorbificans</name>
    <dbReference type="NCBI Taxonomy" id="58097"/>
    <lineage>
        <taxon>Bacteria</taxon>
        <taxon>Pseudomonadati</taxon>
        <taxon>Pseudomonadota</taxon>
        <taxon>Gammaproteobacteria</taxon>
        <taxon>Enterobacterales</taxon>
        <taxon>Enterobacteriaceae</taxon>
        <taxon>Salmonella</taxon>
    </lineage>
</organism>
<accession>A0A655DZD4</accession>
<dbReference type="EMBL" id="CQPD01000047">
    <property type="protein sequence ID" value="CNU93448.1"/>
    <property type="molecule type" value="Genomic_DNA"/>
</dbReference>
<evidence type="ECO:0000313" key="6">
    <source>
        <dbReference type="Proteomes" id="UP000042394"/>
    </source>
</evidence>
<evidence type="ECO:0000313" key="1">
    <source>
        <dbReference type="EMBL" id="CNU07413.1"/>
    </source>
</evidence>
<reference evidence="4 5" key="1">
    <citation type="submission" date="2015-03" db="EMBL/GenBank/DDBJ databases">
        <authorList>
            <consortium name="Pathogen Informatics"/>
        </authorList>
    </citation>
    <scope>NUCLEOTIDE SEQUENCE [LARGE SCALE GENOMIC DNA]</scope>
    <source>
        <strain evidence="2 4">3476</strain>
        <strain evidence="1 5">A1104</strain>
        <strain evidence="3 6">D4891</strain>
    </source>
</reference>
<evidence type="ECO:0000313" key="5">
    <source>
        <dbReference type="Proteomes" id="UP000041314"/>
    </source>
</evidence>
<gene>
    <name evidence="1" type="ORF">ERS008198_01843</name>
    <name evidence="2" type="ORF">ERS008202_03396</name>
    <name evidence="3" type="ORF">ERS008207_03842</name>
</gene>
<dbReference type="Proteomes" id="UP000042394">
    <property type="component" value="Unassembled WGS sequence"/>
</dbReference>
<evidence type="ECO:0000313" key="4">
    <source>
        <dbReference type="Proteomes" id="UP000039541"/>
    </source>
</evidence>
<proteinExistence type="predicted"/>
<dbReference type="EMBL" id="CQPA01000010">
    <property type="protein sequence ID" value="CNU07413.1"/>
    <property type="molecule type" value="Genomic_DNA"/>
</dbReference>
<sequence>MLILADADGFRIDFHQFRQRILQTTGDRDCAAQGDVEIRKLLRRQLRSGIHGRPRFADDHFLRRHVRELFLYVEIEAFGFTRGRTVANRDQFDVVFFAQRGDHGSRFGRLTGMRINGIRRHQLAGAVNDSDFYAGTQARIKAHRGAQACGGCHQQVVQVTRKHVNRFVFRTFAHGAHQFGFEVH</sequence>
<dbReference type="AlphaFoldDB" id="A0A655DZD4"/>
<dbReference type="Proteomes" id="UP000039541">
    <property type="component" value="Unassembled WGS sequence"/>
</dbReference>
<dbReference type="Proteomes" id="UP000041314">
    <property type="component" value="Unassembled WGS sequence"/>
</dbReference>
<dbReference type="EMBL" id="CQPC01000052">
    <property type="protein sequence ID" value="CNU72623.1"/>
    <property type="molecule type" value="Genomic_DNA"/>
</dbReference>
<evidence type="ECO:0000313" key="2">
    <source>
        <dbReference type="EMBL" id="CNU72623.1"/>
    </source>
</evidence>